<evidence type="ECO:0000313" key="5">
    <source>
        <dbReference type="Proteomes" id="UP001140272"/>
    </source>
</evidence>
<feature type="compositionally biased region" description="Basic and acidic residues" evidence="1">
    <location>
        <begin position="191"/>
        <end position="205"/>
    </location>
</feature>
<dbReference type="Proteomes" id="UP001140272">
    <property type="component" value="Unassembled WGS sequence"/>
</dbReference>
<dbReference type="EMBL" id="JACKRN010000442">
    <property type="protein sequence ID" value="MCV7071129.1"/>
    <property type="molecule type" value="Genomic_DNA"/>
</dbReference>
<dbReference type="CDD" id="cd00198">
    <property type="entry name" value="vWFA"/>
    <property type="match status" value="1"/>
</dbReference>
<proteinExistence type="predicted"/>
<evidence type="ECO:0000256" key="1">
    <source>
        <dbReference type="SAM" id="MobiDB-lite"/>
    </source>
</evidence>
<dbReference type="RefSeq" id="WP_043413413.1">
    <property type="nucleotide sequence ID" value="NZ_CP092427.2"/>
</dbReference>
<feature type="region of interest" description="Disordered" evidence="1">
    <location>
        <begin position="191"/>
        <end position="215"/>
    </location>
</feature>
<organism evidence="2 5">
    <name type="scientific">Mycolicibacterium rufum</name>
    <dbReference type="NCBI Taxonomy" id="318424"/>
    <lineage>
        <taxon>Bacteria</taxon>
        <taxon>Bacillati</taxon>
        <taxon>Actinomycetota</taxon>
        <taxon>Actinomycetes</taxon>
        <taxon>Mycobacteriales</taxon>
        <taxon>Mycobacteriaceae</taxon>
        <taxon>Mycolicibacterium</taxon>
    </lineage>
</organism>
<dbReference type="Proteomes" id="UP001055159">
    <property type="component" value="Chromosome"/>
</dbReference>
<protein>
    <submittedName>
        <fullName evidence="2">VWA domain-containing protein</fullName>
    </submittedName>
</protein>
<dbReference type="Gene3D" id="3.40.50.410">
    <property type="entry name" value="von Willebrand factor, type A domain"/>
    <property type="match status" value="1"/>
</dbReference>
<accession>A0A9X2YBW3</accession>
<dbReference type="InterPro" id="IPR036465">
    <property type="entry name" value="vWFA_dom_sf"/>
</dbReference>
<reference evidence="3" key="3">
    <citation type="submission" date="2022-08" db="EMBL/GenBank/DDBJ databases">
        <title>Whole genome sequencing of non-tuberculosis mycobacteria type-strains.</title>
        <authorList>
            <person name="Igarashi Y."/>
            <person name="Osugi A."/>
            <person name="Mitarai S."/>
        </authorList>
    </citation>
    <scope>NUCLEOTIDE SEQUENCE</scope>
    <source>
        <strain evidence="3">JCM 16372</strain>
    </source>
</reference>
<gene>
    <name evidence="2" type="ORF">H7H73_12525</name>
    <name evidence="3" type="ORF">MJO55_25520</name>
</gene>
<reference evidence="2" key="1">
    <citation type="submission" date="2020-07" db="EMBL/GenBank/DDBJ databases">
        <authorList>
            <person name="Pettersson B.M.F."/>
            <person name="Behra P.R.K."/>
            <person name="Ramesh M."/>
            <person name="Das S."/>
            <person name="Dasgupta S."/>
            <person name="Kirsebom L.A."/>
        </authorList>
    </citation>
    <scope>NUCLEOTIDE SEQUENCE</scope>
    <source>
        <strain evidence="2">DSM 45406</strain>
    </source>
</reference>
<evidence type="ECO:0000313" key="2">
    <source>
        <dbReference type="EMBL" id="MCV7071129.1"/>
    </source>
</evidence>
<dbReference type="EMBL" id="CP092427">
    <property type="protein sequence ID" value="ULP36505.1"/>
    <property type="molecule type" value="Genomic_DNA"/>
</dbReference>
<keyword evidence="4" id="KW-1185">Reference proteome</keyword>
<dbReference type="SUPFAM" id="SSF53300">
    <property type="entry name" value="vWA-like"/>
    <property type="match status" value="1"/>
</dbReference>
<reference evidence="2" key="2">
    <citation type="journal article" date="2022" name="BMC Genomics">
        <title>Comparative genome analysis of mycobacteria focusing on tRNA and non-coding RNA.</title>
        <authorList>
            <person name="Behra P.R.K."/>
            <person name="Pettersson B.M.F."/>
            <person name="Ramesh M."/>
            <person name="Das S."/>
            <person name="Dasgupta S."/>
            <person name="Kirsebom L.A."/>
        </authorList>
    </citation>
    <scope>NUCLEOTIDE SEQUENCE</scope>
    <source>
        <strain evidence="2">DSM 45406</strain>
    </source>
</reference>
<name>A0A9X2YBW3_9MYCO</name>
<dbReference type="AlphaFoldDB" id="A0A9X2YBW3"/>
<evidence type="ECO:0000313" key="4">
    <source>
        <dbReference type="Proteomes" id="UP001055159"/>
    </source>
</evidence>
<sequence>MTDPDKTLIAALLDRSGSMQTSKEATEDGWRELINEQRQLPGQCEMTLAQFDTDYEVLYPPTPIADVPDLVVRPRGMTALLDAVGRFVTEVGRHLAALPEEQRPGQVICVIMTDGMENASREWSWDAVKELITTQRSQWNWKFLFIGANIDAVQVGAQMGFAAGDSITYDDSQYESTVAVMASAREMVRRTRGGEDAAFSSEDRAGAMGGSERSR</sequence>
<evidence type="ECO:0000313" key="3">
    <source>
        <dbReference type="EMBL" id="ULP36505.1"/>
    </source>
</evidence>